<gene>
    <name evidence="1" type="ORF">GCM10010307_30820</name>
</gene>
<reference evidence="1 2" key="1">
    <citation type="journal article" date="2019" name="Int. J. Syst. Evol. Microbiol.">
        <title>The Global Catalogue of Microorganisms (GCM) 10K type strain sequencing project: providing services to taxonomists for standard genome sequencing and annotation.</title>
        <authorList>
            <consortium name="The Broad Institute Genomics Platform"/>
            <consortium name="The Broad Institute Genome Sequencing Center for Infectious Disease"/>
            <person name="Wu L."/>
            <person name="Ma J."/>
        </authorList>
    </citation>
    <scope>NUCLEOTIDE SEQUENCE [LARGE SCALE GENOMIC DNA]</scope>
    <source>
        <strain evidence="1 2">JCM 4524</strain>
    </source>
</reference>
<sequence>MEDWAEIRRLHRAEQMPVRAIADDAPLKYQRAPKGSIADAVEPQIRELLEQWPEMPATMIAEWIGWDRV</sequence>
<proteinExistence type="predicted"/>
<comment type="caution">
    <text evidence="1">The sequence shown here is derived from an EMBL/GenBank/DDBJ whole genome shotgun (WGS) entry which is preliminary data.</text>
</comment>
<protein>
    <submittedName>
        <fullName evidence="1">Uncharacterized protein</fullName>
    </submittedName>
</protein>
<dbReference type="EMBL" id="BAAASJ010000031">
    <property type="protein sequence ID" value="GAA2634997.1"/>
    <property type="molecule type" value="Genomic_DNA"/>
</dbReference>
<evidence type="ECO:0000313" key="2">
    <source>
        <dbReference type="Proteomes" id="UP001500151"/>
    </source>
</evidence>
<evidence type="ECO:0000313" key="1">
    <source>
        <dbReference type="EMBL" id="GAA2634997.1"/>
    </source>
</evidence>
<name>A0ABN3QTP4_9ACTN</name>
<organism evidence="1 2">
    <name type="scientific">Streptomyces vastus</name>
    <dbReference type="NCBI Taxonomy" id="285451"/>
    <lineage>
        <taxon>Bacteria</taxon>
        <taxon>Bacillati</taxon>
        <taxon>Actinomycetota</taxon>
        <taxon>Actinomycetes</taxon>
        <taxon>Kitasatosporales</taxon>
        <taxon>Streptomycetaceae</taxon>
        <taxon>Streptomyces</taxon>
    </lineage>
</organism>
<accession>A0ABN3QTP4</accession>
<keyword evidence="2" id="KW-1185">Reference proteome</keyword>
<dbReference type="Proteomes" id="UP001500151">
    <property type="component" value="Unassembled WGS sequence"/>
</dbReference>